<gene>
    <name evidence="2" type="ORF">AAF712_005881</name>
</gene>
<evidence type="ECO:0000256" key="1">
    <source>
        <dbReference type="SAM" id="MobiDB-lite"/>
    </source>
</evidence>
<dbReference type="EMBL" id="JBBXMP010000029">
    <property type="protein sequence ID" value="KAL0067094.1"/>
    <property type="molecule type" value="Genomic_DNA"/>
</dbReference>
<dbReference type="Proteomes" id="UP001437256">
    <property type="component" value="Unassembled WGS sequence"/>
</dbReference>
<name>A0ABR3A1B2_9AGAR</name>
<protein>
    <submittedName>
        <fullName evidence="2">Uncharacterized protein</fullName>
    </submittedName>
</protein>
<proteinExistence type="predicted"/>
<evidence type="ECO:0000313" key="2">
    <source>
        <dbReference type="EMBL" id="KAL0067094.1"/>
    </source>
</evidence>
<accession>A0ABR3A1B2</accession>
<organism evidence="2 3">
    <name type="scientific">Marasmius tenuissimus</name>
    <dbReference type="NCBI Taxonomy" id="585030"/>
    <lineage>
        <taxon>Eukaryota</taxon>
        <taxon>Fungi</taxon>
        <taxon>Dikarya</taxon>
        <taxon>Basidiomycota</taxon>
        <taxon>Agaricomycotina</taxon>
        <taxon>Agaricomycetes</taxon>
        <taxon>Agaricomycetidae</taxon>
        <taxon>Agaricales</taxon>
        <taxon>Marasmiineae</taxon>
        <taxon>Marasmiaceae</taxon>
        <taxon>Marasmius</taxon>
    </lineage>
</organism>
<keyword evidence="3" id="KW-1185">Reference proteome</keyword>
<feature type="region of interest" description="Disordered" evidence="1">
    <location>
        <begin position="1"/>
        <end position="62"/>
    </location>
</feature>
<comment type="caution">
    <text evidence="2">The sequence shown here is derived from an EMBL/GenBank/DDBJ whole genome shotgun (WGS) entry which is preliminary data.</text>
</comment>
<reference evidence="2 3" key="1">
    <citation type="submission" date="2024-05" db="EMBL/GenBank/DDBJ databases">
        <title>A draft genome resource for the thread blight pathogen Marasmius tenuissimus strain MS-2.</title>
        <authorList>
            <person name="Yulfo-Soto G.E."/>
            <person name="Baruah I.K."/>
            <person name="Amoako-Attah I."/>
            <person name="Bukari Y."/>
            <person name="Meinhardt L.W."/>
            <person name="Bailey B.A."/>
            <person name="Cohen S.P."/>
        </authorList>
    </citation>
    <scope>NUCLEOTIDE SEQUENCE [LARGE SCALE GENOMIC DNA]</scope>
    <source>
        <strain evidence="2 3">MS-2</strain>
    </source>
</reference>
<evidence type="ECO:0000313" key="3">
    <source>
        <dbReference type="Proteomes" id="UP001437256"/>
    </source>
</evidence>
<sequence length="396" mass="44692">MSEGRRSLGNPTNSGLKRVRKERETPGQTNAPKRQLVPVVEISQSKKRKTTKTQSTPSAEERMATIERELERVKETLEEKTTQLAKKSKQLAAIDAIYSTSDVWSVSDVIREAKDITARVYQISAQLTNIIAETTSDKRNSNIQESRTAREIHRFPGLDSVLKGLKGKRSSNERSSQMVLQSLLQYCIIQVGLMDEAKVWHHSPQIQKFCANLFDVVRSQEQPIVGRFWRAVTKKAMDAAPEQEKAATDRFARLRRVVAEVLAEALPGNTKTMMISAVKRKFDDDLWALFEVMQTFHEHLTQVIKSRELELFFPLPGAIFDDETMGDEEPEEGMDREVLADQKVFLSVGIGIIDKAQEGSHGTVLLKARVYKELVKEVSEEDGLSDLSELDSDDDS</sequence>